<proteinExistence type="inferred from homology"/>
<dbReference type="Pfam" id="PF02775">
    <property type="entry name" value="TPP_enzyme_C"/>
    <property type="match status" value="1"/>
</dbReference>
<keyword evidence="5 14" id="KW-0028">Amino-acid biosynthesis</keyword>
<reference evidence="18 19" key="1">
    <citation type="journal article" date="2007" name="PLoS Genet.">
        <title>Patterns and implications of gene gain and loss in the evolution of Prochlorococcus.</title>
        <authorList>
            <person name="Kettler G.C."/>
            <person name="Martiny A.C."/>
            <person name="Huang K."/>
            <person name="Zucker J."/>
            <person name="Coleman M.L."/>
            <person name="Rodrigue S."/>
            <person name="Chen F."/>
            <person name="Lapidus A."/>
            <person name="Ferriera S."/>
            <person name="Johnson J."/>
            <person name="Steglich C."/>
            <person name="Church G.M."/>
            <person name="Richardson P."/>
            <person name="Chisholm S.W."/>
        </authorList>
    </citation>
    <scope>NUCLEOTIDE SEQUENCE [LARGE SCALE GENOMIC DNA]</scope>
    <source>
        <strain evidence="18 19">MIT 9303</strain>
    </source>
</reference>
<keyword evidence="8 14" id="KW-0479">Metal-binding</keyword>
<accession>A2C7Q9</accession>
<feature type="domain" description="Thiamine pyrophosphate enzyme N-terminal TPP-binding" evidence="17">
    <location>
        <begin position="22"/>
        <end position="139"/>
    </location>
</feature>
<evidence type="ECO:0000256" key="9">
    <source>
        <dbReference type="ARBA" id="ARBA00022827"/>
    </source>
</evidence>
<dbReference type="Pfam" id="PF00205">
    <property type="entry name" value="TPP_enzyme_M"/>
    <property type="match status" value="1"/>
</dbReference>
<dbReference type="FunFam" id="3.40.50.1220:FF:000008">
    <property type="entry name" value="Acetolactate synthase"/>
    <property type="match status" value="1"/>
</dbReference>
<dbReference type="KEGG" id="pmf:P9303_07681"/>
<dbReference type="STRING" id="59922.P9303_07681"/>
<dbReference type="AlphaFoldDB" id="A2C7Q9"/>
<evidence type="ECO:0000256" key="11">
    <source>
        <dbReference type="ARBA" id="ARBA00023052"/>
    </source>
</evidence>
<dbReference type="InterPro" id="IPR045229">
    <property type="entry name" value="TPP_enz"/>
</dbReference>
<feature type="domain" description="Thiamine pyrophosphate enzyme central" evidence="15">
    <location>
        <begin position="216"/>
        <end position="351"/>
    </location>
</feature>
<dbReference type="InterPro" id="IPR039368">
    <property type="entry name" value="AHAS_TPP"/>
</dbReference>
<dbReference type="RefSeq" id="WP_011825433.1">
    <property type="nucleotide sequence ID" value="NC_008820.1"/>
</dbReference>
<keyword evidence="12 14" id="KW-0100">Branched-chain amino acid biosynthesis</keyword>
<dbReference type="Pfam" id="PF02776">
    <property type="entry name" value="TPP_enzyme_N"/>
    <property type="match status" value="1"/>
</dbReference>
<comment type="cofactor">
    <cofactor evidence="14">
        <name>Mg(2+)</name>
        <dbReference type="ChEBI" id="CHEBI:18420"/>
    </cofactor>
    <text evidence="14">Binds 1 Mg(2+) ion per subunit.</text>
</comment>
<evidence type="ECO:0000259" key="17">
    <source>
        <dbReference type="Pfam" id="PF02776"/>
    </source>
</evidence>
<comment type="similarity">
    <text evidence="3 14">Belongs to the TPP enzyme family.</text>
</comment>
<comment type="pathway">
    <text evidence="1 14">Amino-acid biosynthesis; L-isoleucine biosynthesis; L-isoleucine from 2-oxobutanoate: step 1/4.</text>
</comment>
<dbReference type="Gene3D" id="3.40.50.1220">
    <property type="entry name" value="TPP-binding domain"/>
    <property type="match status" value="1"/>
</dbReference>
<dbReference type="BioCyc" id="PMAR59922:G1G80-699-MONOMER"/>
<dbReference type="GO" id="GO:0030976">
    <property type="term" value="F:thiamine pyrophosphate binding"/>
    <property type="evidence" value="ECO:0007669"/>
    <property type="project" value="UniProtKB-UniRule"/>
</dbReference>
<evidence type="ECO:0000256" key="3">
    <source>
        <dbReference type="ARBA" id="ARBA00007812"/>
    </source>
</evidence>
<dbReference type="InterPro" id="IPR012846">
    <property type="entry name" value="Acetolactate_synth_lsu"/>
</dbReference>
<evidence type="ECO:0000259" key="15">
    <source>
        <dbReference type="Pfam" id="PF00205"/>
    </source>
</evidence>
<evidence type="ECO:0000313" key="18">
    <source>
        <dbReference type="EMBL" id="ABM77519.1"/>
    </source>
</evidence>
<keyword evidence="11 14" id="KW-0786">Thiamine pyrophosphate</keyword>
<dbReference type="EC" id="2.2.1.6" evidence="4 14"/>
<dbReference type="SUPFAM" id="SSF52518">
    <property type="entry name" value="Thiamin diphosphate-binding fold (THDP-binding)"/>
    <property type="match status" value="2"/>
</dbReference>
<organism evidence="18 19">
    <name type="scientific">Prochlorococcus marinus (strain MIT 9303)</name>
    <dbReference type="NCBI Taxonomy" id="59922"/>
    <lineage>
        <taxon>Bacteria</taxon>
        <taxon>Bacillati</taxon>
        <taxon>Cyanobacteriota</taxon>
        <taxon>Cyanophyceae</taxon>
        <taxon>Synechococcales</taxon>
        <taxon>Prochlorococcaceae</taxon>
        <taxon>Prochlorococcus</taxon>
    </lineage>
</organism>
<dbReference type="GO" id="GO:0050660">
    <property type="term" value="F:flavin adenine dinucleotide binding"/>
    <property type="evidence" value="ECO:0007669"/>
    <property type="project" value="InterPro"/>
</dbReference>
<sequence>MTLTSSTTALGGSSQQEQKRITGADALMDALRRNGVDIIFGYPGGAILPIYDAVHKAEQQGWLKHILVRHEQGGAHAADGYARATGRVGVCFGTSGPGATNLVTGIATAQMDSVPMVVITGQVPRPCIGTDAFQETDIFGITLPIVKHSWVVRDPGDLASVVAQAFFIAASGRPGPVLIDIPKDVGQEEFDYQPVEPGSVVPAGFHRFPAPELSSIEAALDLIDDAQRPLLYVGGGVISAGAHESLKGFAERHQIPVTTTLMGKGAFDERHPLALGMLGMHGTAYANFAVTECDLLIAVGARFDDRVTGKLDTFAPRARVIHFEIDPAEVAKNRRPDVAVLGDVGVSLVKLLDLSKQKPVELRTSAWLTRIESWKDLYPLMTPPEEGPIYPQEVLLAIRDLAPEAYITTDVGQHQMWAAQYLRNGPRQWISSAGLGTMGFGMPAAIGVQIALPDEQVVCIAGDSSILMNIQELGTLIEYNIPAKIVIVNNQWQGMVRQWQQSFYEDRYSATDMLPGMPDFVALAKAFRIGGVLITERKDLRSSLKQALATPGPMLIDVHVRRDENCYPMVPPGKSNAQMVGLPNHPELSGVSL</sequence>
<evidence type="ECO:0000256" key="12">
    <source>
        <dbReference type="ARBA" id="ARBA00023304"/>
    </source>
</evidence>
<dbReference type="GO" id="GO:0005948">
    <property type="term" value="C:acetolactate synthase complex"/>
    <property type="evidence" value="ECO:0007669"/>
    <property type="project" value="TreeGrafter"/>
</dbReference>
<name>A2C7Q9_PROM3</name>
<evidence type="ECO:0000256" key="14">
    <source>
        <dbReference type="RuleBase" id="RU003591"/>
    </source>
</evidence>
<keyword evidence="7 14" id="KW-0808">Transferase</keyword>
<protein>
    <recommendedName>
        <fullName evidence="4 14">Acetolactate synthase</fullName>
        <ecNumber evidence="4 14">2.2.1.6</ecNumber>
    </recommendedName>
</protein>
<dbReference type="Gene3D" id="3.40.50.970">
    <property type="match status" value="2"/>
</dbReference>
<dbReference type="FunFam" id="3.40.50.970:FF:000007">
    <property type="entry name" value="Acetolactate synthase"/>
    <property type="match status" value="1"/>
</dbReference>
<gene>
    <name evidence="18" type="primary">ilvB</name>
    <name evidence="18" type="ordered locus">P9303_07681</name>
</gene>
<dbReference type="NCBIfam" id="TIGR00118">
    <property type="entry name" value="acolac_lg"/>
    <property type="match status" value="1"/>
</dbReference>
<dbReference type="InterPro" id="IPR029061">
    <property type="entry name" value="THDP-binding"/>
</dbReference>
<evidence type="ECO:0000256" key="5">
    <source>
        <dbReference type="ARBA" id="ARBA00022605"/>
    </source>
</evidence>
<keyword evidence="10 14" id="KW-0460">Magnesium</keyword>
<dbReference type="InterPro" id="IPR012000">
    <property type="entry name" value="Thiamin_PyroP_enz_cen_dom"/>
</dbReference>
<keyword evidence="9" id="KW-0274">FAD</keyword>
<dbReference type="Proteomes" id="UP000002274">
    <property type="component" value="Chromosome"/>
</dbReference>
<dbReference type="InterPro" id="IPR011766">
    <property type="entry name" value="TPP_enzyme_TPP-bd"/>
</dbReference>
<dbReference type="PANTHER" id="PTHR18968">
    <property type="entry name" value="THIAMINE PYROPHOSPHATE ENZYMES"/>
    <property type="match status" value="1"/>
</dbReference>
<evidence type="ECO:0000256" key="2">
    <source>
        <dbReference type="ARBA" id="ARBA00005025"/>
    </source>
</evidence>
<dbReference type="HOGENOM" id="CLU_013748_1_2_3"/>
<keyword evidence="6" id="KW-0285">Flavoprotein</keyword>
<dbReference type="GO" id="GO:0000287">
    <property type="term" value="F:magnesium ion binding"/>
    <property type="evidence" value="ECO:0007669"/>
    <property type="project" value="UniProtKB-UniRule"/>
</dbReference>
<evidence type="ECO:0000256" key="4">
    <source>
        <dbReference type="ARBA" id="ARBA00013145"/>
    </source>
</evidence>
<evidence type="ECO:0000259" key="16">
    <source>
        <dbReference type="Pfam" id="PF02775"/>
    </source>
</evidence>
<dbReference type="UniPathway" id="UPA00049">
    <property type="reaction ID" value="UER00059"/>
</dbReference>
<dbReference type="CDD" id="cd07035">
    <property type="entry name" value="TPP_PYR_POX_like"/>
    <property type="match status" value="1"/>
</dbReference>
<dbReference type="NCBIfam" id="NF005651">
    <property type="entry name" value="PRK07418.1"/>
    <property type="match status" value="1"/>
</dbReference>
<comment type="pathway">
    <text evidence="2 14">Amino-acid biosynthesis; L-valine biosynthesis; L-valine from pyruvate: step 1/4.</text>
</comment>
<evidence type="ECO:0000256" key="7">
    <source>
        <dbReference type="ARBA" id="ARBA00022679"/>
    </source>
</evidence>
<feature type="domain" description="Thiamine pyrophosphate enzyme TPP-binding" evidence="16">
    <location>
        <begin position="410"/>
        <end position="558"/>
    </location>
</feature>
<dbReference type="GO" id="GO:0003984">
    <property type="term" value="F:acetolactate synthase activity"/>
    <property type="evidence" value="ECO:0007669"/>
    <property type="project" value="UniProtKB-EC"/>
</dbReference>
<dbReference type="InterPro" id="IPR012001">
    <property type="entry name" value="Thiamin_PyroP_enz_TPP-bd_dom"/>
</dbReference>
<evidence type="ECO:0000256" key="6">
    <source>
        <dbReference type="ARBA" id="ARBA00022630"/>
    </source>
</evidence>
<evidence type="ECO:0000256" key="10">
    <source>
        <dbReference type="ARBA" id="ARBA00022842"/>
    </source>
</evidence>
<dbReference type="PANTHER" id="PTHR18968:SF13">
    <property type="entry name" value="ACETOLACTATE SYNTHASE CATALYTIC SUBUNIT, MITOCHONDRIAL"/>
    <property type="match status" value="1"/>
</dbReference>
<dbReference type="PROSITE" id="PS00187">
    <property type="entry name" value="TPP_ENZYMES"/>
    <property type="match status" value="1"/>
</dbReference>
<evidence type="ECO:0000256" key="1">
    <source>
        <dbReference type="ARBA" id="ARBA00004974"/>
    </source>
</evidence>
<dbReference type="InterPro" id="IPR000399">
    <property type="entry name" value="TPP-bd_CS"/>
</dbReference>
<dbReference type="InterPro" id="IPR029035">
    <property type="entry name" value="DHS-like_NAD/FAD-binding_dom"/>
</dbReference>
<dbReference type="SUPFAM" id="SSF52467">
    <property type="entry name" value="DHS-like NAD/FAD-binding domain"/>
    <property type="match status" value="1"/>
</dbReference>
<dbReference type="EMBL" id="CP000554">
    <property type="protein sequence ID" value="ABM77519.1"/>
    <property type="molecule type" value="Genomic_DNA"/>
</dbReference>
<comment type="cofactor">
    <cofactor evidence="14">
        <name>thiamine diphosphate</name>
        <dbReference type="ChEBI" id="CHEBI:58937"/>
    </cofactor>
    <text evidence="14">Binds 1 thiamine pyrophosphate per subunit.</text>
</comment>
<dbReference type="GO" id="GO:0009097">
    <property type="term" value="P:isoleucine biosynthetic process"/>
    <property type="evidence" value="ECO:0007669"/>
    <property type="project" value="UniProtKB-UniPathway"/>
</dbReference>
<dbReference type="CDD" id="cd02015">
    <property type="entry name" value="TPP_AHAS"/>
    <property type="match status" value="1"/>
</dbReference>
<comment type="catalytic activity">
    <reaction evidence="13 14">
        <text>2 pyruvate + H(+) = (2S)-2-acetolactate + CO2</text>
        <dbReference type="Rhea" id="RHEA:25249"/>
        <dbReference type="ChEBI" id="CHEBI:15361"/>
        <dbReference type="ChEBI" id="CHEBI:15378"/>
        <dbReference type="ChEBI" id="CHEBI:16526"/>
        <dbReference type="ChEBI" id="CHEBI:58476"/>
        <dbReference type="EC" id="2.2.1.6"/>
    </reaction>
</comment>
<evidence type="ECO:0000313" key="19">
    <source>
        <dbReference type="Proteomes" id="UP000002274"/>
    </source>
</evidence>
<evidence type="ECO:0000256" key="8">
    <source>
        <dbReference type="ARBA" id="ARBA00022723"/>
    </source>
</evidence>
<evidence type="ECO:0000256" key="13">
    <source>
        <dbReference type="ARBA" id="ARBA00048670"/>
    </source>
</evidence>
<dbReference type="GO" id="GO:0009099">
    <property type="term" value="P:L-valine biosynthetic process"/>
    <property type="evidence" value="ECO:0007669"/>
    <property type="project" value="UniProtKB-UniPathway"/>
</dbReference>
<dbReference type="FunFam" id="3.40.50.970:FF:000016">
    <property type="entry name" value="Acetolactate synthase"/>
    <property type="match status" value="1"/>
</dbReference>
<dbReference type="UniPathway" id="UPA00047">
    <property type="reaction ID" value="UER00055"/>
</dbReference>